<evidence type="ECO:0000259" key="4">
    <source>
        <dbReference type="Pfam" id="PF03364"/>
    </source>
</evidence>
<comment type="similarity">
    <text evidence="2">Belongs to the NAD(P)-dependent epimerase/dehydratase family. SDR39U1 subfamily.</text>
</comment>
<evidence type="ECO:0000259" key="5">
    <source>
        <dbReference type="Pfam" id="PF08338"/>
    </source>
</evidence>
<dbReference type="CDD" id="cd05242">
    <property type="entry name" value="SDR_a8"/>
    <property type="match status" value="1"/>
</dbReference>
<dbReference type="AlphaFoldDB" id="A0A5C6C037"/>
<dbReference type="InterPro" id="IPR010099">
    <property type="entry name" value="SDR39U1"/>
</dbReference>
<dbReference type="EMBL" id="SJPU01000002">
    <property type="protein sequence ID" value="TWU16239.1"/>
    <property type="molecule type" value="Genomic_DNA"/>
</dbReference>
<sequence>MTPFNAHAADPETFLASVDLPVSIEKAFAYHDRPGCLTRLIPPWESIEVEHSDGSLAVGSRVVVKMSLAGVPLRWHARHTRYEPPELFTDEQESGPFTSWRHRHRFTSTGPNTSRLTDEIAYQVPLGKLGTLFGGSHVRSKLDAMFAYRHRITCDDLTLTARYHLAPLTIAVSGATGLVGSALCNLLGLLGHRVLQITRDQHGSDNEIAAWSTAQEFERFNSVDVVVHLAGKPIAGPRWTEATKQQIRDSRVEKTRSLCERLAQLSSPPQTLICASATGFYGDRGDEMLDESSAPGDDFLAAICQQWEAACRPAADAGIRVLNARFGMVLSPRGGALQKMLGPAKMCGGALGNGRQYWSWIALDDVLGGIVHAIATPQLTGPVNFVSPTPMSNREFAKTLGETLGRPALFPAPATALRLAVGEMADALLLASTRVIPNQLASTGYEFRFPSLRDALRYSLGKAGIEHSSQPAPSR</sequence>
<feature type="domain" description="Coenzyme Q-binding protein COQ10 START" evidence="4">
    <location>
        <begin position="21"/>
        <end position="145"/>
    </location>
</feature>
<dbReference type="PANTHER" id="PTHR11092:SF0">
    <property type="entry name" value="EPIMERASE FAMILY PROTEIN SDR39U1"/>
    <property type="match status" value="1"/>
</dbReference>
<dbReference type="RefSeq" id="WP_146407931.1">
    <property type="nucleotide sequence ID" value="NZ_SJPU01000002.1"/>
</dbReference>
<evidence type="ECO:0000256" key="1">
    <source>
        <dbReference type="ARBA" id="ARBA00008918"/>
    </source>
</evidence>
<gene>
    <name evidence="6" type="ORF">Poly21_34440</name>
</gene>
<proteinExistence type="inferred from homology"/>
<dbReference type="InterPro" id="IPR036291">
    <property type="entry name" value="NAD(P)-bd_dom_sf"/>
</dbReference>
<dbReference type="Pfam" id="PF08338">
    <property type="entry name" value="DUF1731"/>
    <property type="match status" value="1"/>
</dbReference>
<dbReference type="Gene3D" id="3.30.530.20">
    <property type="match status" value="1"/>
</dbReference>
<evidence type="ECO:0000259" key="3">
    <source>
        <dbReference type="Pfam" id="PF01370"/>
    </source>
</evidence>
<dbReference type="OrthoDB" id="9801773at2"/>
<dbReference type="InterPro" id="IPR005031">
    <property type="entry name" value="COQ10_START"/>
</dbReference>
<comment type="similarity">
    <text evidence="1">Belongs to the ribosome association toxin RatA family.</text>
</comment>
<reference evidence="6 7" key="1">
    <citation type="journal article" date="2020" name="Antonie Van Leeuwenhoek">
        <title>Rhodopirellula heiligendammensis sp. nov., Rhodopirellula pilleata sp. nov., and Rhodopirellula solitaria sp. nov. isolated from natural or artificial marine surfaces in Northern Germany and California, USA, and emended description of the genus Rhodopirellula.</title>
        <authorList>
            <person name="Kallscheuer N."/>
            <person name="Wiegand S."/>
            <person name="Jogler M."/>
            <person name="Boedeker C."/>
            <person name="Peeters S.H."/>
            <person name="Rast P."/>
            <person name="Heuer A."/>
            <person name="Jetten M.S.M."/>
            <person name="Rohde M."/>
            <person name="Jogler C."/>
        </authorList>
    </citation>
    <scope>NUCLEOTIDE SEQUENCE [LARGE SCALE GENOMIC DNA]</scope>
    <source>
        <strain evidence="6 7">Poly21</strain>
    </source>
</reference>
<dbReference type="Proteomes" id="UP000319908">
    <property type="component" value="Unassembled WGS sequence"/>
</dbReference>
<dbReference type="Pfam" id="PF03364">
    <property type="entry name" value="Polyketide_cyc"/>
    <property type="match status" value="1"/>
</dbReference>
<name>A0A5C6C037_9BACT</name>
<dbReference type="InterPro" id="IPR023393">
    <property type="entry name" value="START-like_dom_sf"/>
</dbReference>
<dbReference type="CDD" id="cd07820">
    <property type="entry name" value="SRPBCC_3"/>
    <property type="match status" value="1"/>
</dbReference>
<accession>A0A5C6C037</accession>
<evidence type="ECO:0000256" key="2">
    <source>
        <dbReference type="ARBA" id="ARBA00009353"/>
    </source>
</evidence>
<dbReference type="Pfam" id="PF01370">
    <property type="entry name" value="Epimerase"/>
    <property type="match status" value="1"/>
</dbReference>
<evidence type="ECO:0000313" key="7">
    <source>
        <dbReference type="Proteomes" id="UP000319908"/>
    </source>
</evidence>
<keyword evidence="7" id="KW-1185">Reference proteome</keyword>
<dbReference type="SUPFAM" id="SSF51735">
    <property type="entry name" value="NAD(P)-binding Rossmann-fold domains"/>
    <property type="match status" value="1"/>
</dbReference>
<evidence type="ECO:0000313" key="6">
    <source>
        <dbReference type="EMBL" id="TWU16239.1"/>
    </source>
</evidence>
<organism evidence="6 7">
    <name type="scientific">Allorhodopirellula heiligendammensis</name>
    <dbReference type="NCBI Taxonomy" id="2714739"/>
    <lineage>
        <taxon>Bacteria</taxon>
        <taxon>Pseudomonadati</taxon>
        <taxon>Planctomycetota</taxon>
        <taxon>Planctomycetia</taxon>
        <taxon>Pirellulales</taxon>
        <taxon>Pirellulaceae</taxon>
        <taxon>Allorhodopirellula</taxon>
    </lineage>
</organism>
<protein>
    <submittedName>
        <fullName evidence="6">Epimerase family protein</fullName>
    </submittedName>
</protein>
<dbReference type="NCBIfam" id="TIGR01777">
    <property type="entry name" value="yfcH"/>
    <property type="match status" value="1"/>
</dbReference>
<comment type="caution">
    <text evidence="6">The sequence shown here is derived from an EMBL/GenBank/DDBJ whole genome shotgun (WGS) entry which is preliminary data.</text>
</comment>
<feature type="domain" description="DUF1731" evidence="5">
    <location>
        <begin position="412"/>
        <end position="457"/>
    </location>
</feature>
<dbReference type="InterPro" id="IPR013549">
    <property type="entry name" value="DUF1731"/>
</dbReference>
<dbReference type="Gene3D" id="3.40.50.720">
    <property type="entry name" value="NAD(P)-binding Rossmann-like Domain"/>
    <property type="match status" value="1"/>
</dbReference>
<dbReference type="PANTHER" id="PTHR11092">
    <property type="entry name" value="SUGAR NUCLEOTIDE EPIMERASE RELATED"/>
    <property type="match status" value="1"/>
</dbReference>
<feature type="domain" description="NAD-dependent epimerase/dehydratase" evidence="3">
    <location>
        <begin position="170"/>
        <end position="378"/>
    </location>
</feature>
<dbReference type="SUPFAM" id="SSF55961">
    <property type="entry name" value="Bet v1-like"/>
    <property type="match status" value="1"/>
</dbReference>
<dbReference type="InterPro" id="IPR001509">
    <property type="entry name" value="Epimerase_deHydtase"/>
</dbReference>